<organism evidence="2 3">
    <name type="scientific">Nonomuraea harbinensis</name>
    <dbReference type="NCBI Taxonomy" id="1286938"/>
    <lineage>
        <taxon>Bacteria</taxon>
        <taxon>Bacillati</taxon>
        <taxon>Actinomycetota</taxon>
        <taxon>Actinomycetes</taxon>
        <taxon>Streptosporangiales</taxon>
        <taxon>Streptosporangiaceae</taxon>
        <taxon>Nonomuraea</taxon>
    </lineage>
</organism>
<feature type="transmembrane region" description="Helical" evidence="1">
    <location>
        <begin position="7"/>
        <end position="24"/>
    </location>
</feature>
<feature type="transmembrane region" description="Helical" evidence="1">
    <location>
        <begin position="97"/>
        <end position="118"/>
    </location>
</feature>
<evidence type="ECO:0000313" key="2">
    <source>
        <dbReference type="EMBL" id="MFC5821739.1"/>
    </source>
</evidence>
<proteinExistence type="predicted"/>
<comment type="caution">
    <text evidence="2">The sequence shown here is derived from an EMBL/GenBank/DDBJ whole genome shotgun (WGS) entry which is preliminary data.</text>
</comment>
<keyword evidence="1" id="KW-0812">Transmembrane</keyword>
<keyword evidence="1" id="KW-0472">Membrane</keyword>
<dbReference type="RefSeq" id="WP_219551733.1">
    <property type="nucleotide sequence ID" value="NZ_JAHKRN010000079.1"/>
</dbReference>
<feature type="transmembrane region" description="Helical" evidence="1">
    <location>
        <begin position="70"/>
        <end position="91"/>
    </location>
</feature>
<accession>A0ABW1C7R9</accession>
<feature type="transmembrane region" description="Helical" evidence="1">
    <location>
        <begin position="30"/>
        <end position="49"/>
    </location>
</feature>
<evidence type="ECO:0000256" key="1">
    <source>
        <dbReference type="SAM" id="Phobius"/>
    </source>
</evidence>
<dbReference type="EMBL" id="JBHSNW010000038">
    <property type="protein sequence ID" value="MFC5821739.1"/>
    <property type="molecule type" value="Genomic_DNA"/>
</dbReference>
<evidence type="ECO:0000313" key="3">
    <source>
        <dbReference type="Proteomes" id="UP001596096"/>
    </source>
</evidence>
<reference evidence="3" key="1">
    <citation type="journal article" date="2019" name="Int. J. Syst. Evol. Microbiol.">
        <title>The Global Catalogue of Microorganisms (GCM) 10K type strain sequencing project: providing services to taxonomists for standard genome sequencing and annotation.</title>
        <authorList>
            <consortium name="The Broad Institute Genomics Platform"/>
            <consortium name="The Broad Institute Genome Sequencing Center for Infectious Disease"/>
            <person name="Wu L."/>
            <person name="Ma J."/>
        </authorList>
    </citation>
    <scope>NUCLEOTIDE SEQUENCE [LARGE SCALE GENOMIC DNA]</scope>
    <source>
        <strain evidence="3">CGMCC 4.7106</strain>
    </source>
</reference>
<gene>
    <name evidence="2" type="ORF">ACFPUY_42205</name>
</gene>
<keyword evidence="3" id="KW-1185">Reference proteome</keyword>
<protein>
    <submittedName>
        <fullName evidence="2">Uncharacterized protein</fullName>
    </submittedName>
</protein>
<name>A0ABW1C7R9_9ACTN</name>
<dbReference type="Proteomes" id="UP001596096">
    <property type="component" value="Unassembled WGS sequence"/>
</dbReference>
<keyword evidence="1" id="KW-1133">Transmembrane helix</keyword>
<sequence length="135" mass="14076">MRLTWKDAVATVAMGVITAVYVVFLQQADVFVLSSVRGATIVILLVGGAGGCAMSRGDLYEGPRTTAKQIFALVATALGVTALAAAAIALIGDSATALGAFFFATAALWLVATLRHAFMPAPQPVRDRDTHEVIR</sequence>